<sequence>MIDCAGSKMNLHRGTSSNARFSFDSNDACLVVSDLFYLRRFEIADPSLRSDFALHNYALSVAFFPPQTTEAIKLKPRVTRTIINAAIKIRSTTIACDSFSHRMIKNPRIDYALPYCYQLAGGLRYRKKRRCEI</sequence>
<protein>
    <submittedName>
        <fullName evidence="1">Uncharacterized protein</fullName>
    </submittedName>
</protein>
<organism evidence="1 2">
    <name type="scientific">Trichomalopsis sarcophagae</name>
    <dbReference type="NCBI Taxonomy" id="543379"/>
    <lineage>
        <taxon>Eukaryota</taxon>
        <taxon>Metazoa</taxon>
        <taxon>Ecdysozoa</taxon>
        <taxon>Arthropoda</taxon>
        <taxon>Hexapoda</taxon>
        <taxon>Insecta</taxon>
        <taxon>Pterygota</taxon>
        <taxon>Neoptera</taxon>
        <taxon>Endopterygota</taxon>
        <taxon>Hymenoptera</taxon>
        <taxon>Apocrita</taxon>
        <taxon>Proctotrupomorpha</taxon>
        <taxon>Chalcidoidea</taxon>
        <taxon>Pteromalidae</taxon>
        <taxon>Pteromalinae</taxon>
        <taxon>Trichomalopsis</taxon>
    </lineage>
</organism>
<dbReference type="Proteomes" id="UP000215335">
    <property type="component" value="Unassembled WGS sequence"/>
</dbReference>
<keyword evidence="2" id="KW-1185">Reference proteome</keyword>
<accession>A0A232EUU9</accession>
<dbReference type="EMBL" id="NNAY01002094">
    <property type="protein sequence ID" value="OXU22097.1"/>
    <property type="molecule type" value="Genomic_DNA"/>
</dbReference>
<reference evidence="1 2" key="1">
    <citation type="journal article" date="2017" name="Curr. Biol.">
        <title>The Evolution of Venom by Co-option of Single-Copy Genes.</title>
        <authorList>
            <person name="Martinson E.O."/>
            <person name="Mrinalini"/>
            <person name="Kelkar Y.D."/>
            <person name="Chang C.H."/>
            <person name="Werren J.H."/>
        </authorList>
    </citation>
    <scope>NUCLEOTIDE SEQUENCE [LARGE SCALE GENOMIC DNA]</scope>
    <source>
        <strain evidence="1 2">Alberta</strain>
        <tissue evidence="1">Whole body</tissue>
    </source>
</reference>
<proteinExistence type="predicted"/>
<dbReference type="AlphaFoldDB" id="A0A232EUU9"/>
<comment type="caution">
    <text evidence="1">The sequence shown here is derived from an EMBL/GenBank/DDBJ whole genome shotgun (WGS) entry which is preliminary data.</text>
</comment>
<name>A0A232EUU9_9HYME</name>
<gene>
    <name evidence="1" type="ORF">TSAR_001440</name>
</gene>
<evidence type="ECO:0000313" key="1">
    <source>
        <dbReference type="EMBL" id="OXU22097.1"/>
    </source>
</evidence>
<evidence type="ECO:0000313" key="2">
    <source>
        <dbReference type="Proteomes" id="UP000215335"/>
    </source>
</evidence>